<evidence type="ECO:0000256" key="5">
    <source>
        <dbReference type="PROSITE-ProRule" id="PRU01191"/>
    </source>
</evidence>
<feature type="region of interest" description="Leucine repeat II (LRII)" evidence="5">
    <location>
        <begin position="110"/>
        <end position="142"/>
    </location>
</feature>
<dbReference type="Pfam" id="PF03514">
    <property type="entry name" value="GRAS"/>
    <property type="match status" value="1"/>
</dbReference>
<name>A0AAE1N8M4_9FABA</name>
<dbReference type="PANTHER" id="PTHR31636">
    <property type="entry name" value="OSJNBA0084A10.13 PROTEIN-RELATED"/>
    <property type="match status" value="1"/>
</dbReference>
<reference evidence="6" key="1">
    <citation type="submission" date="2023-10" db="EMBL/GenBank/DDBJ databases">
        <title>Chromosome-level genome of the transformable northern wattle, Acacia crassicarpa.</title>
        <authorList>
            <person name="Massaro I."/>
            <person name="Sinha N.R."/>
            <person name="Poethig S."/>
            <person name="Leichty A.R."/>
        </authorList>
    </citation>
    <scope>NUCLEOTIDE SEQUENCE</scope>
    <source>
        <strain evidence="6">Acra3RX</strain>
        <tissue evidence="6">Leaf</tissue>
    </source>
</reference>
<keyword evidence="4" id="KW-0539">Nucleus</keyword>
<feature type="region of interest" description="SAW" evidence="5">
    <location>
        <begin position="257"/>
        <end position="332"/>
    </location>
</feature>
<dbReference type="AlphaFoldDB" id="A0AAE1N8M4"/>
<comment type="subcellular location">
    <subcellularLocation>
        <location evidence="1">Nucleus</location>
    </subcellularLocation>
</comment>
<comment type="similarity">
    <text evidence="5">Belongs to the GRAS family.</text>
</comment>
<comment type="caution">
    <text evidence="5">Lacks conserved residue(s) required for the propagation of feature annotation.</text>
</comment>
<dbReference type="InterPro" id="IPR005202">
    <property type="entry name" value="TF_GRAS"/>
</dbReference>
<evidence type="ECO:0000313" key="7">
    <source>
        <dbReference type="Proteomes" id="UP001293593"/>
    </source>
</evidence>
<accession>A0AAE1N8M4</accession>
<keyword evidence="2" id="KW-0805">Transcription regulation</keyword>
<dbReference type="PROSITE" id="PS50985">
    <property type="entry name" value="GRAS"/>
    <property type="match status" value="1"/>
</dbReference>
<gene>
    <name evidence="6" type="ORF">QN277_002120</name>
</gene>
<sequence>MAFGFRLMKQIRHVPEVFCCLTNPWSIVELEHARKLFSEFPFLKFAYQITNEAILEAMEKEPVFHIIDPNATNAAQWIHLFRALKEQRQGNPVPHVKITMIHKNKDILQRVGSELIQEASKMNMLVHFNGIVSNLENVCFEKLPLTPGEPLAISCVLILHSHLAVDDDQMSPDSEALPIKIRRFLNQLWKLHPRIMVVTEQESDNNGSSLSDRVDKALKWYAALFDSLEASVPKEREIERIMVERMILGEDIKNIIACDGADRKERHGKFLKTWRPLLELAGFNGVPMSYERMLEVTRPLQSYGLEYKLKENNQCLFTCWNDLPLYSISAWKFL</sequence>
<dbReference type="EMBL" id="JAWXYG010000001">
    <property type="protein sequence ID" value="KAK4285420.1"/>
    <property type="molecule type" value="Genomic_DNA"/>
</dbReference>
<keyword evidence="3" id="KW-0804">Transcription</keyword>
<dbReference type="GO" id="GO:0005634">
    <property type="term" value="C:nucleus"/>
    <property type="evidence" value="ECO:0007669"/>
    <property type="project" value="UniProtKB-SubCell"/>
</dbReference>
<protein>
    <recommendedName>
        <fullName evidence="8">Scarecrow-like protein 3</fullName>
    </recommendedName>
</protein>
<evidence type="ECO:0000313" key="6">
    <source>
        <dbReference type="EMBL" id="KAK4285420.1"/>
    </source>
</evidence>
<keyword evidence="7" id="KW-1185">Reference proteome</keyword>
<evidence type="ECO:0000256" key="4">
    <source>
        <dbReference type="ARBA" id="ARBA00023242"/>
    </source>
</evidence>
<proteinExistence type="inferred from homology"/>
<evidence type="ECO:0000256" key="3">
    <source>
        <dbReference type="ARBA" id="ARBA00023163"/>
    </source>
</evidence>
<dbReference type="Proteomes" id="UP001293593">
    <property type="component" value="Unassembled WGS sequence"/>
</dbReference>
<evidence type="ECO:0008006" key="8">
    <source>
        <dbReference type="Google" id="ProtNLM"/>
    </source>
</evidence>
<feature type="short sequence motif" description="VHIID" evidence="5">
    <location>
        <begin position="64"/>
        <end position="68"/>
    </location>
</feature>
<organism evidence="6 7">
    <name type="scientific">Acacia crassicarpa</name>
    <name type="common">northern wattle</name>
    <dbReference type="NCBI Taxonomy" id="499986"/>
    <lineage>
        <taxon>Eukaryota</taxon>
        <taxon>Viridiplantae</taxon>
        <taxon>Streptophyta</taxon>
        <taxon>Embryophyta</taxon>
        <taxon>Tracheophyta</taxon>
        <taxon>Spermatophyta</taxon>
        <taxon>Magnoliopsida</taxon>
        <taxon>eudicotyledons</taxon>
        <taxon>Gunneridae</taxon>
        <taxon>Pentapetalae</taxon>
        <taxon>rosids</taxon>
        <taxon>fabids</taxon>
        <taxon>Fabales</taxon>
        <taxon>Fabaceae</taxon>
        <taxon>Caesalpinioideae</taxon>
        <taxon>mimosoid clade</taxon>
        <taxon>Acacieae</taxon>
        <taxon>Acacia</taxon>
    </lineage>
</organism>
<evidence type="ECO:0000256" key="1">
    <source>
        <dbReference type="ARBA" id="ARBA00004123"/>
    </source>
</evidence>
<comment type="caution">
    <text evidence="6">The sequence shown here is derived from an EMBL/GenBank/DDBJ whole genome shotgun (WGS) entry which is preliminary data.</text>
</comment>
<evidence type="ECO:0000256" key="2">
    <source>
        <dbReference type="ARBA" id="ARBA00023015"/>
    </source>
</evidence>